<feature type="compositionally biased region" description="Polar residues" evidence="4">
    <location>
        <begin position="420"/>
        <end position="438"/>
    </location>
</feature>
<feature type="compositionally biased region" description="Polar residues" evidence="4">
    <location>
        <begin position="202"/>
        <end position="220"/>
    </location>
</feature>
<feature type="domain" description="C2H2-type" evidence="5">
    <location>
        <begin position="575"/>
        <end position="605"/>
    </location>
</feature>
<dbReference type="SMART" id="SM00355">
    <property type="entry name" value="ZnF_C2H2"/>
    <property type="match status" value="5"/>
</dbReference>
<dbReference type="GeneID" id="106466124"/>
<evidence type="ECO:0000256" key="1">
    <source>
        <dbReference type="ARBA" id="ARBA00023015"/>
    </source>
</evidence>
<evidence type="ECO:0000313" key="8">
    <source>
        <dbReference type="RefSeq" id="XP_022249786.1"/>
    </source>
</evidence>
<accession>A0ABM1T1N0</accession>
<keyword evidence="3" id="KW-0863">Zinc-finger</keyword>
<organism evidence="7 8">
    <name type="scientific">Limulus polyphemus</name>
    <name type="common">Atlantic horseshoe crab</name>
    <dbReference type="NCBI Taxonomy" id="6850"/>
    <lineage>
        <taxon>Eukaryota</taxon>
        <taxon>Metazoa</taxon>
        <taxon>Ecdysozoa</taxon>
        <taxon>Arthropoda</taxon>
        <taxon>Chelicerata</taxon>
        <taxon>Merostomata</taxon>
        <taxon>Xiphosura</taxon>
        <taxon>Limulidae</taxon>
        <taxon>Limulus</taxon>
    </lineage>
</organism>
<keyword evidence="2" id="KW-0804">Transcription</keyword>
<protein>
    <submittedName>
        <fullName evidence="8">PR domain zinc finger protein 1-like</fullName>
    </submittedName>
</protein>
<dbReference type="InterPro" id="IPR050331">
    <property type="entry name" value="Zinc_finger"/>
</dbReference>
<dbReference type="PANTHER" id="PTHR16515:SF59">
    <property type="entry name" value="PR DOMAIN ZINC FINGER PROTEIN 1"/>
    <property type="match status" value="1"/>
</dbReference>
<dbReference type="Gene3D" id="2.170.270.10">
    <property type="entry name" value="SET domain"/>
    <property type="match status" value="1"/>
</dbReference>
<dbReference type="InterPro" id="IPR001214">
    <property type="entry name" value="SET_dom"/>
</dbReference>
<dbReference type="InterPro" id="IPR016608">
    <property type="entry name" value="PRDM1"/>
</dbReference>
<evidence type="ECO:0000256" key="2">
    <source>
        <dbReference type="ARBA" id="ARBA00023163"/>
    </source>
</evidence>
<dbReference type="Pfam" id="PF21549">
    <property type="entry name" value="PRDM2_PR"/>
    <property type="match status" value="1"/>
</dbReference>
<feature type="domain" description="C2H2-type" evidence="5">
    <location>
        <begin position="491"/>
        <end position="518"/>
    </location>
</feature>
<keyword evidence="3" id="KW-0479">Metal-binding</keyword>
<dbReference type="PIRSF" id="PIRSF013212">
    <property type="entry name" value="PRDM1"/>
    <property type="match status" value="1"/>
</dbReference>
<dbReference type="Gene3D" id="3.30.160.60">
    <property type="entry name" value="Classic Zinc Finger"/>
    <property type="match status" value="5"/>
</dbReference>
<keyword evidence="1" id="KW-0805">Transcription regulation</keyword>
<feature type="region of interest" description="Disordered" evidence="4">
    <location>
        <begin position="104"/>
        <end position="136"/>
    </location>
</feature>
<feature type="domain" description="C2H2-type" evidence="5">
    <location>
        <begin position="519"/>
        <end position="546"/>
    </location>
</feature>
<dbReference type="InterPro" id="IPR013087">
    <property type="entry name" value="Znf_C2H2_type"/>
</dbReference>
<dbReference type="PROSITE" id="PS00028">
    <property type="entry name" value="ZINC_FINGER_C2H2_1"/>
    <property type="match status" value="4"/>
</dbReference>
<dbReference type="SUPFAM" id="SSF82199">
    <property type="entry name" value="SET domain"/>
    <property type="match status" value="1"/>
</dbReference>
<feature type="region of interest" description="Disordered" evidence="4">
    <location>
        <begin position="670"/>
        <end position="692"/>
    </location>
</feature>
<feature type="region of interest" description="Disordered" evidence="4">
    <location>
        <begin position="415"/>
        <end position="451"/>
    </location>
</feature>
<dbReference type="PROSITE" id="PS50157">
    <property type="entry name" value="ZINC_FINGER_C2H2_2"/>
    <property type="match status" value="5"/>
</dbReference>
<dbReference type="InterPro" id="IPR036236">
    <property type="entry name" value="Znf_C2H2_sf"/>
</dbReference>
<dbReference type="RefSeq" id="XP_022249786.1">
    <property type="nucleotide sequence ID" value="XM_022394078.1"/>
</dbReference>
<dbReference type="SUPFAM" id="SSF57667">
    <property type="entry name" value="beta-beta-alpha zinc fingers"/>
    <property type="match status" value="3"/>
</dbReference>
<dbReference type="Proteomes" id="UP000694941">
    <property type="component" value="Unplaced"/>
</dbReference>
<proteinExistence type="predicted"/>
<feature type="domain" description="SET" evidence="6">
    <location>
        <begin position="1"/>
        <end position="67"/>
    </location>
</feature>
<name>A0ABM1T1N0_LIMPO</name>
<evidence type="ECO:0000256" key="3">
    <source>
        <dbReference type="PROSITE-ProRule" id="PRU00042"/>
    </source>
</evidence>
<evidence type="ECO:0000259" key="5">
    <source>
        <dbReference type="PROSITE" id="PS50157"/>
    </source>
</evidence>
<dbReference type="Pfam" id="PF00096">
    <property type="entry name" value="zf-C2H2"/>
    <property type="match status" value="3"/>
</dbReference>
<keyword evidence="3" id="KW-0862">Zinc</keyword>
<evidence type="ECO:0000256" key="4">
    <source>
        <dbReference type="SAM" id="MobiDB-lite"/>
    </source>
</evidence>
<reference evidence="8" key="1">
    <citation type="submission" date="2025-08" db="UniProtKB">
        <authorList>
            <consortium name="RefSeq"/>
        </authorList>
    </citation>
    <scope>IDENTIFICATION</scope>
    <source>
        <tissue evidence="8">Muscle</tissue>
    </source>
</reference>
<feature type="domain" description="C2H2-type" evidence="5">
    <location>
        <begin position="547"/>
        <end position="574"/>
    </location>
</feature>
<keyword evidence="7" id="KW-1185">Reference proteome</keyword>
<evidence type="ECO:0000313" key="7">
    <source>
        <dbReference type="Proteomes" id="UP000694941"/>
    </source>
</evidence>
<dbReference type="Pfam" id="PF12874">
    <property type="entry name" value="zf-met"/>
    <property type="match status" value="1"/>
</dbReference>
<sequence>MGMVYSDSDNFFYIDGFDTSKANWMRYVNPAYSTESQNLVACQVRQHIYFYTIKPVLPNEELLVWYCREFAERLNYPLTGALMLQKIRQQLQPVSEQFFVPQTNHLTPTEGSTRSDEGYHSNGCQDDPFTPLDGSSDSDCDNNFVLDFSVKTKRKDKEKENLAEKNYFDNEKNEFRKVKIKMSKTYLYRNKSPPKEVPDPPQSQYSLPTPVNPQYATNPNFPEEHKVREVSSLSTYEGIGQRMSGESPKPPPSGILENLLLQKFPEKEALPPEPLQREYIYRESLKEPVTVIVSSESMLKPYSNNDPIYFHRNNYPVVSPSQSLEMHSPDSTDKAHQAVSSVGIQPTYALQTPNNISHVNNMSQMFSPAHFKMYADSTERVHSTLPSPNGTDYPKVNGYPSYQLSLTSLISEHLDRKSPLNESHSPSSRVSKSLSNDFSDSHGGRGFRSLPYPLKKKNGKMHYECNVCYKTFGQLSNLKVHLRTHSGERPFDCNICGKTFTQLAHLQKHHLVHTGEKPHQCTVCKKRFSSTSNLKTHLRLHNGQKPYTCDLCPAKFTQFVHLKLHKRLHTNERPYTCNTCNKKYISASGLRTHWKTTTCHPNSVEDSDFDLNKMSNLDYEMVNVESEADLDSSKEPPSIPHSVNISIPVPGAPHIFDCYKQSDPLQDRLSAIREDVDPKNIPLADDELSRTR</sequence>
<dbReference type="InterPro" id="IPR046341">
    <property type="entry name" value="SET_dom_sf"/>
</dbReference>
<dbReference type="PROSITE" id="PS50280">
    <property type="entry name" value="SET"/>
    <property type="match status" value="1"/>
</dbReference>
<evidence type="ECO:0000259" key="6">
    <source>
        <dbReference type="PROSITE" id="PS50280"/>
    </source>
</evidence>
<feature type="region of interest" description="Disordered" evidence="4">
    <location>
        <begin position="187"/>
        <end position="221"/>
    </location>
</feature>
<gene>
    <name evidence="8" type="primary">LOC106466124</name>
</gene>
<dbReference type="PANTHER" id="PTHR16515">
    <property type="entry name" value="PR DOMAIN ZINC FINGER PROTEIN"/>
    <property type="match status" value="1"/>
</dbReference>
<feature type="domain" description="C2H2-type" evidence="5">
    <location>
        <begin position="463"/>
        <end position="490"/>
    </location>
</feature>